<accession>A0ABV8TZ20</accession>
<sequence length="104" mass="12217">MNVQSLKSGAPVWVQELWDVEGHQGLMRQVEEAAEELDYPLGYMSEGEASTYANQSTEYDLVFYRVQDEDLRWVEWTWSTDTILQILAWMEEDDYTGHDSFWLG</sequence>
<protein>
    <submittedName>
        <fullName evidence="1">Uncharacterized protein</fullName>
    </submittedName>
</protein>
<comment type="caution">
    <text evidence="1">The sequence shown here is derived from an EMBL/GenBank/DDBJ whole genome shotgun (WGS) entry which is preliminary data.</text>
</comment>
<evidence type="ECO:0000313" key="1">
    <source>
        <dbReference type="EMBL" id="MFC4336039.1"/>
    </source>
</evidence>
<organism evidence="1 2">
    <name type="scientific">Salininema proteolyticum</name>
    <dbReference type="NCBI Taxonomy" id="1607685"/>
    <lineage>
        <taxon>Bacteria</taxon>
        <taxon>Bacillati</taxon>
        <taxon>Actinomycetota</taxon>
        <taxon>Actinomycetes</taxon>
        <taxon>Glycomycetales</taxon>
        <taxon>Glycomycetaceae</taxon>
        <taxon>Salininema</taxon>
    </lineage>
</organism>
<gene>
    <name evidence="1" type="ORF">ACFPET_12570</name>
</gene>
<proteinExistence type="predicted"/>
<reference evidence="2" key="1">
    <citation type="journal article" date="2019" name="Int. J. Syst. Evol. Microbiol.">
        <title>The Global Catalogue of Microorganisms (GCM) 10K type strain sequencing project: providing services to taxonomists for standard genome sequencing and annotation.</title>
        <authorList>
            <consortium name="The Broad Institute Genomics Platform"/>
            <consortium name="The Broad Institute Genome Sequencing Center for Infectious Disease"/>
            <person name="Wu L."/>
            <person name="Ma J."/>
        </authorList>
    </citation>
    <scope>NUCLEOTIDE SEQUENCE [LARGE SCALE GENOMIC DNA]</scope>
    <source>
        <strain evidence="2">IBRC-M 10908</strain>
    </source>
</reference>
<dbReference type="RefSeq" id="WP_380621475.1">
    <property type="nucleotide sequence ID" value="NZ_JBHSDK010000015.1"/>
</dbReference>
<keyword evidence="2" id="KW-1185">Reference proteome</keyword>
<evidence type="ECO:0000313" key="2">
    <source>
        <dbReference type="Proteomes" id="UP001595823"/>
    </source>
</evidence>
<name>A0ABV8TZ20_9ACTN</name>
<dbReference type="Proteomes" id="UP001595823">
    <property type="component" value="Unassembled WGS sequence"/>
</dbReference>
<dbReference type="EMBL" id="JBHSDK010000015">
    <property type="protein sequence ID" value="MFC4336039.1"/>
    <property type="molecule type" value="Genomic_DNA"/>
</dbReference>